<feature type="transmembrane region" description="Helical" evidence="5">
    <location>
        <begin position="49"/>
        <end position="68"/>
    </location>
</feature>
<organism evidence="6 7">
    <name type="scientific">Eolophus roseicapilla</name>
    <name type="common">Galah cockatoo</name>
    <name type="synonym">Cacatua roseicapilla</name>
    <dbReference type="NCBI Taxonomy" id="176039"/>
    <lineage>
        <taxon>Eukaryota</taxon>
        <taxon>Metazoa</taxon>
        <taxon>Chordata</taxon>
        <taxon>Craniata</taxon>
        <taxon>Vertebrata</taxon>
        <taxon>Euteleostomi</taxon>
        <taxon>Archelosauria</taxon>
        <taxon>Archosauria</taxon>
        <taxon>Dinosauria</taxon>
        <taxon>Saurischia</taxon>
        <taxon>Theropoda</taxon>
        <taxon>Coelurosauria</taxon>
        <taxon>Aves</taxon>
        <taxon>Neognathae</taxon>
        <taxon>Neoaves</taxon>
        <taxon>Telluraves</taxon>
        <taxon>Australaves</taxon>
        <taxon>Psittaciformes</taxon>
        <taxon>Cacatuidae</taxon>
        <taxon>Eolophus</taxon>
    </lineage>
</organism>
<dbReference type="PANTHER" id="PTHR11827:SF73">
    <property type="entry name" value="KAZACHOC, ISOFORM G"/>
    <property type="match status" value="1"/>
</dbReference>
<dbReference type="Proteomes" id="UP000637704">
    <property type="component" value="Unassembled WGS sequence"/>
</dbReference>
<dbReference type="AlphaFoldDB" id="A0A851YPN4"/>
<dbReference type="GO" id="GO:1990573">
    <property type="term" value="P:potassium ion import across plasma membrane"/>
    <property type="evidence" value="ECO:0007669"/>
    <property type="project" value="TreeGrafter"/>
</dbReference>
<evidence type="ECO:0000313" key="7">
    <source>
        <dbReference type="Proteomes" id="UP000637704"/>
    </source>
</evidence>
<dbReference type="GO" id="GO:0007268">
    <property type="term" value="P:chemical synaptic transmission"/>
    <property type="evidence" value="ECO:0007669"/>
    <property type="project" value="TreeGrafter"/>
</dbReference>
<dbReference type="EMBL" id="WBNI01006651">
    <property type="protein sequence ID" value="NXD74520.1"/>
    <property type="molecule type" value="Genomic_DNA"/>
</dbReference>
<feature type="non-terminal residue" evidence="6">
    <location>
        <position position="169"/>
    </location>
</feature>
<evidence type="ECO:0000256" key="5">
    <source>
        <dbReference type="SAM" id="Phobius"/>
    </source>
</evidence>
<dbReference type="GO" id="GO:0005886">
    <property type="term" value="C:plasma membrane"/>
    <property type="evidence" value="ECO:0007669"/>
    <property type="project" value="TreeGrafter"/>
</dbReference>
<sequence>QALGHGRLWPLAATVTVAELGVLLGSLDLLSPVLSVCVDTPQPSPPRDITMTSCGVAITLFSFINSFWLTSYLGLNLACALQGLLPTPGWSPRCRLYHWAVSLAGAGLCLALMLVACWYCGLLALGIGATAYKYLEYRGAQSEWGEGLRGLSLSAARFALLRLEDGRPP</sequence>
<name>A0A851YPN4_EOLRO</name>
<proteinExistence type="predicted"/>
<keyword evidence="7" id="KW-1185">Reference proteome</keyword>
<accession>A0A851YPN4</accession>
<dbReference type="PANTHER" id="PTHR11827">
    <property type="entry name" value="SOLUTE CARRIER FAMILY 12, CATION COTRANSPORTERS"/>
    <property type="match status" value="1"/>
</dbReference>
<evidence type="ECO:0000256" key="4">
    <source>
        <dbReference type="ARBA" id="ARBA00023136"/>
    </source>
</evidence>
<dbReference type="GO" id="GO:0006884">
    <property type="term" value="P:cell volume homeostasis"/>
    <property type="evidence" value="ECO:0007669"/>
    <property type="project" value="TreeGrafter"/>
</dbReference>
<evidence type="ECO:0000256" key="2">
    <source>
        <dbReference type="ARBA" id="ARBA00022692"/>
    </source>
</evidence>
<dbReference type="GO" id="GO:0055075">
    <property type="term" value="P:potassium ion homeostasis"/>
    <property type="evidence" value="ECO:0007669"/>
    <property type="project" value="TreeGrafter"/>
</dbReference>
<dbReference type="GO" id="GO:0045202">
    <property type="term" value="C:synapse"/>
    <property type="evidence" value="ECO:0007669"/>
    <property type="project" value="GOC"/>
</dbReference>
<feature type="non-terminal residue" evidence="6">
    <location>
        <position position="1"/>
    </location>
</feature>
<protein>
    <submittedName>
        <fullName evidence="6">S12A6 protein</fullName>
    </submittedName>
</protein>
<feature type="transmembrane region" description="Helical" evidence="5">
    <location>
        <begin position="12"/>
        <end position="37"/>
    </location>
</feature>
<dbReference type="InterPro" id="IPR004842">
    <property type="entry name" value="SLC12A_fam"/>
</dbReference>
<comment type="subcellular location">
    <subcellularLocation>
        <location evidence="1">Membrane</location>
        <topology evidence="1">Multi-pass membrane protein</topology>
    </subcellularLocation>
</comment>
<reference evidence="6" key="1">
    <citation type="submission" date="2019-09" db="EMBL/GenBank/DDBJ databases">
        <title>Bird 10,000 Genomes (B10K) Project - Family phase.</title>
        <authorList>
            <person name="Zhang G."/>
        </authorList>
    </citation>
    <scope>NUCLEOTIDE SEQUENCE</scope>
    <source>
        <strain evidence="6">B10K-DU-025-06</strain>
        <tissue evidence="6">Mixed tissue sample</tissue>
    </source>
</reference>
<comment type="caution">
    <text evidence="6">The sequence shown here is derived from an EMBL/GenBank/DDBJ whole genome shotgun (WGS) entry which is preliminary data.</text>
</comment>
<gene>
    <name evidence="6" type="primary">Slc12a6_1</name>
    <name evidence="6" type="ORF">EOLROS_R15061</name>
</gene>
<keyword evidence="2 5" id="KW-0812">Transmembrane</keyword>
<feature type="transmembrane region" description="Helical" evidence="5">
    <location>
        <begin position="96"/>
        <end position="125"/>
    </location>
</feature>
<dbReference type="GO" id="GO:0055064">
    <property type="term" value="P:chloride ion homeostasis"/>
    <property type="evidence" value="ECO:0007669"/>
    <property type="project" value="TreeGrafter"/>
</dbReference>
<keyword evidence="3 5" id="KW-1133">Transmembrane helix</keyword>
<keyword evidence="4 5" id="KW-0472">Membrane</keyword>
<evidence type="ECO:0000256" key="3">
    <source>
        <dbReference type="ARBA" id="ARBA00022989"/>
    </source>
</evidence>
<dbReference type="GO" id="GO:0015379">
    <property type="term" value="F:potassium:chloride symporter activity"/>
    <property type="evidence" value="ECO:0007669"/>
    <property type="project" value="TreeGrafter"/>
</dbReference>
<evidence type="ECO:0000313" key="6">
    <source>
        <dbReference type="EMBL" id="NXD74520.1"/>
    </source>
</evidence>
<evidence type="ECO:0000256" key="1">
    <source>
        <dbReference type="ARBA" id="ARBA00004141"/>
    </source>
</evidence>